<gene>
    <name evidence="1" type="ORF">MSG28_009791</name>
</gene>
<organism evidence="1 2">
    <name type="scientific">Choristoneura fumiferana</name>
    <name type="common">Spruce budworm moth</name>
    <name type="synonym">Archips fumiferana</name>
    <dbReference type="NCBI Taxonomy" id="7141"/>
    <lineage>
        <taxon>Eukaryota</taxon>
        <taxon>Metazoa</taxon>
        <taxon>Ecdysozoa</taxon>
        <taxon>Arthropoda</taxon>
        <taxon>Hexapoda</taxon>
        <taxon>Insecta</taxon>
        <taxon>Pterygota</taxon>
        <taxon>Neoptera</taxon>
        <taxon>Endopterygota</taxon>
        <taxon>Lepidoptera</taxon>
        <taxon>Glossata</taxon>
        <taxon>Ditrysia</taxon>
        <taxon>Tortricoidea</taxon>
        <taxon>Tortricidae</taxon>
        <taxon>Tortricinae</taxon>
        <taxon>Choristoneura</taxon>
    </lineage>
</organism>
<proteinExistence type="predicted"/>
<dbReference type="EMBL" id="CM046116">
    <property type="protein sequence ID" value="KAI8421848.1"/>
    <property type="molecule type" value="Genomic_DNA"/>
</dbReference>
<dbReference type="Proteomes" id="UP001064048">
    <property type="component" value="Chromosome 16"/>
</dbReference>
<accession>A0ACC0JCK6</accession>
<evidence type="ECO:0000313" key="1">
    <source>
        <dbReference type="EMBL" id="KAI8421848.1"/>
    </source>
</evidence>
<protein>
    <submittedName>
        <fullName evidence="1">Uncharacterized protein</fullName>
    </submittedName>
</protein>
<keyword evidence="2" id="KW-1185">Reference proteome</keyword>
<comment type="caution">
    <text evidence="1">The sequence shown here is derived from an EMBL/GenBank/DDBJ whole genome shotgun (WGS) entry which is preliminary data.</text>
</comment>
<reference evidence="1 2" key="1">
    <citation type="journal article" date="2022" name="Genome Biol. Evol.">
        <title>The Spruce Budworm Genome: Reconstructing the Evolutionary History of Antifreeze Proteins.</title>
        <authorList>
            <person name="Beliveau C."/>
            <person name="Gagne P."/>
            <person name="Picq S."/>
            <person name="Vernygora O."/>
            <person name="Keeling C.I."/>
            <person name="Pinkney K."/>
            <person name="Doucet D."/>
            <person name="Wen F."/>
            <person name="Johnston J.S."/>
            <person name="Maaroufi H."/>
            <person name="Boyle B."/>
            <person name="Laroche J."/>
            <person name="Dewar K."/>
            <person name="Juretic N."/>
            <person name="Blackburn G."/>
            <person name="Nisole A."/>
            <person name="Brunet B."/>
            <person name="Brandao M."/>
            <person name="Lumley L."/>
            <person name="Duan J."/>
            <person name="Quan G."/>
            <person name="Lucarotti C.J."/>
            <person name="Roe A.D."/>
            <person name="Sperling F.A.H."/>
            <person name="Levesque R.C."/>
            <person name="Cusson M."/>
        </authorList>
    </citation>
    <scope>NUCLEOTIDE SEQUENCE [LARGE SCALE GENOMIC DNA]</scope>
    <source>
        <strain evidence="1">Glfc:IPQL:Cfum</strain>
    </source>
</reference>
<sequence length="2749" mass="308517">MLRLRGIDTIVERSDDYSDEGDDVTLGCRTPAPSSANPIPQINLDAYQAQIKMLNAEENCAMCKTSAAEFYHVKTGLNQATCTEKVEIVQAIAFADVCNVFDTHTIVNVCISWPCKSDCYAEPMTKELAATLLYKISQLEEGRRYLNFNSKIICDIKKVIKKKASRIDFDTLECLNMVLELCLCQPQQPQLNLTYSCSPVEEDHRSSVIVVPIDQKENTTDTPSVTPIKQSRVSASMFLTGSVSESMLMMFINFSCNATVLAIRRFRTSPEDKRYIVKIDKEKDPVQIFKQTDKLFAAADRQNYNMTDVEGRSQWPELLRTPNPPVRMPALSIADLTATAPSSGADRLARLPLKDPIGVLTADTITTSLRDTFVDKITGCEFGQWPWSKHFAGNTRLASRRAGYDLGHAIKMEVVNIDEGRYEQRENHMPSCSTTSNTSCSVSESNYSSEQSSDDLDKSDDEDLREDLQKTIPECYKSDSNITSQTSTDITNDEDFQATALCQFMDILNDLDEVLDKSLLACLDDGAKNYDSDEGDLICKIKECIGDAGRSIDSEMLSSLDDNAQVVTAGTSRSVHVNEASTQNIHEGLNHRRIEILGRSRSFAEVTGNNREALVPSLERAGTTNDNLRNSMRCLDPIVLPALATPESSEPLTLPVILFLEHHVNLRPTSAPIQLQVTAANLSSDGSSGPLILGRRALLMNRTLSLPSPGDSDATGEWPGRSPARSPAHSSSSSSDSSENEETEEPPFGVWPHRMSAMLACLSCTVGIFNISRFAIFSVHFGANFLLQFFILSLLVGIPLFTLHLCLGQVLESGPVDMWRISPIFQGVGVSMLIAQAVMGIYSIIGLSWIFVYFRDSFITSNDKYKWALPHEYFNFEDSGARNASLKIHDTLPLYFHGEVLQKSTASNNSLGTIKFQVAFNLAVVWMIVFVSLSKGLRSYGKAVYVLIFLPICGTLVLCTKLLTLIPYDSFTNIFTETDWSEFFVDSNSSQFLWPTSEPMPGNTVSTPIRYRSHYASLVGITVWKTGSAVKSFSGWQPLQLATQIVPATLAVLPPNMLSPAWAVIFYFILIMFGIGQQLAIWHCVITGIMAINAEALRVWETTITFLSCVVGLGIGLLLTTDAGVRLVHFLDYVWVGSWVTCAVQVALTCGVFVVRGRPYSADTVAISVMDFRAGQQRQLYTWRKHSGYWPVWVRQTAVAMQQTVLLAVPAAAFVQTWRYMSKGPPDILDDYGNSECMEELRIQNLYRPHLGPAPAPPPPPRARSPAPPPDPPPKYTPPPSYSTATGARLLNTLRRSFRTLRRRRYFQNNAACEASTVMGSRHAFPEEEVGGGAEVHILNGGRKVANRGWLAPSLFTLQMPFRFNARHGFMVCLSRLMVDTIGFFFSTSPWVTKDLIRFGVCKVPFEMLSMGLLAVWWSAWCWMWLCAGGASLTSRVAEAPQECEWQRVSGGAGEPTRVQLACSLRTAAGATDLLAGLSASQAQRITALDLHCTDVLFFESSLDIGRRKEEGTELLSRFHNLKELRIESCKIRYVPSAVLSPLSGLRALSIRTHNTDWSAMSMEFHRDTFRGLTDLRSLDLGDNNIWILPSEIFCPLYNLKELNVTQNRLQDISNLGFSDWGNGPTAPGKSCNTVLETLEMSHNEISALPDNGLSSLRALQKLFLQNNRISNVADRAFVGLSDLQILNLSTNALTALPPEMFQSSRDIKQIYLNNNSLSVLAPGLLEGLDQLQILDLSVNELTSEWVNRDTFSGLVRLIVLNLSHNRITKIDALLFQDLNNLQFLSLEFNNIARIADGAFSNLKNLHSLSLAHNNIIEVDSSHFSNLYVLNQLFLDGNRITKVDLRSFENITKLHDLGLSGNQLSEVPEAIKTLRFLTSLDLGMNRITKVTNTQFEGLDDLYGLRLVGNKIEKISKDTFVALPSLQILNLASNNIDQIDDGAFSSNQQLKAIGLDGNKLVDLKGIFTNTQPLVWLNVSNNELLWFDYSHIPSNLEWLDMHENKIEKLEDTYGVKESCNVKMLDVSHNKIRSIDEFSFPSSIETVFLNNNHIEKINPGTFLQKYNLNKVMIYSNKIKTLEVGAFAISAVSEEKDLPEFYISENPFVCDCTMEWLQRINQLSDLRQRPRVMDLESVRCSLTHSRAKLDVLLLEVKSSEFLCEYDSHCFTLCHCCDFDACDCKMTCPDRCSCYHDLTWSSNVVDCSRAGYDHVPDRIPMDATEIYLDGNDLKELGNHVFIGKKRLQVLYLNNSNINTIQNRTFNGIESLRILHLENNNLEVLRNTQFTKLQNLNELYLQENKIKIIENDTFNYLPSLELLDLDNNGYVDYMPWRVITDNNPRTRVSVDGNNWICDCKDVAQLNQWLIKKSKDTETMMCYFVHGQPMNKTIATVAKECVSDTTTEETETETLKRLFIESNDGVENYIPYIAVVLIIAIILLLMCALLFMFREDFKLWMHSRHGVRVFSSTPKDMNDNKNKRFDAFFVYNPRDEDFVTRAVSSELENSGHSLCLQHRDLQLIERRSGDSLVSASESSKRLVIVLSINFLQQEWYAPESKAAVQSAINSVNIRHRRHKIIFLVTTDLSAINIDPDLKVLLKTCTVIVWGERNCWEKLNFRLPDVDVTLPNRTLHNANNIKTGNREGFGRHGNLRYTAPPTSQDPWYKYGMAPPVLMMSSPMHSTSASAEVSARSTEDETCSVASSEGGRADDRLAHHHSYVSIDNHQCEERPLRPVQQIPMSNTRPNNMRKTYFV</sequence>
<name>A0ACC0JCK6_CHOFU</name>
<evidence type="ECO:0000313" key="2">
    <source>
        <dbReference type="Proteomes" id="UP001064048"/>
    </source>
</evidence>